<feature type="region of interest" description="Disordered" evidence="1">
    <location>
        <begin position="1"/>
        <end position="39"/>
    </location>
</feature>
<dbReference type="Proteomes" id="UP000234331">
    <property type="component" value="Unassembled WGS sequence"/>
</dbReference>
<dbReference type="AlphaFoldDB" id="A0A2I2KIZ4"/>
<accession>A0A2I2KIZ4</accession>
<name>A0A2I2KIZ4_9ACTN</name>
<dbReference type="EMBL" id="FZMO01000008">
    <property type="protein sequence ID" value="SNQ45638.1"/>
    <property type="molecule type" value="Genomic_DNA"/>
</dbReference>
<evidence type="ECO:0000313" key="2">
    <source>
        <dbReference type="EMBL" id="SNQ45638.1"/>
    </source>
</evidence>
<protein>
    <submittedName>
        <fullName evidence="2">Uncharacterized protein</fullName>
    </submittedName>
</protein>
<keyword evidence="3" id="KW-1185">Reference proteome</keyword>
<gene>
    <name evidence="2" type="ORF">FRACA_1050022</name>
</gene>
<proteinExistence type="predicted"/>
<evidence type="ECO:0000256" key="1">
    <source>
        <dbReference type="SAM" id="MobiDB-lite"/>
    </source>
</evidence>
<sequence length="99" mass="10813">MTTDRRRKPVTAGKTGQDHLGVGGDRNAEEAGDFPWRGSGRWGRRRDASFLVCRVRFVPRFLAENAVTVSERCHGPPAANGLGPLARQADAKIATRRTA</sequence>
<organism evidence="2 3">
    <name type="scientific">Frankia canadensis</name>
    <dbReference type="NCBI Taxonomy" id="1836972"/>
    <lineage>
        <taxon>Bacteria</taxon>
        <taxon>Bacillati</taxon>
        <taxon>Actinomycetota</taxon>
        <taxon>Actinomycetes</taxon>
        <taxon>Frankiales</taxon>
        <taxon>Frankiaceae</taxon>
        <taxon>Frankia</taxon>
    </lineage>
</organism>
<reference evidence="2 3" key="1">
    <citation type="submission" date="2017-06" db="EMBL/GenBank/DDBJ databases">
        <authorList>
            <person name="Kim H.J."/>
            <person name="Triplett B.A."/>
        </authorList>
    </citation>
    <scope>NUCLEOTIDE SEQUENCE [LARGE SCALE GENOMIC DNA]</scope>
    <source>
        <strain evidence="2">FRACA_ARgP5</strain>
    </source>
</reference>
<evidence type="ECO:0000313" key="3">
    <source>
        <dbReference type="Proteomes" id="UP000234331"/>
    </source>
</evidence>